<keyword evidence="1" id="KW-0472">Membrane</keyword>
<evidence type="ECO:0000256" key="1">
    <source>
        <dbReference type="SAM" id="Phobius"/>
    </source>
</evidence>
<proteinExistence type="predicted"/>
<keyword evidence="3" id="KW-1185">Reference proteome</keyword>
<evidence type="ECO:0000313" key="2">
    <source>
        <dbReference type="EMBL" id="GIY34872.1"/>
    </source>
</evidence>
<evidence type="ECO:0000313" key="3">
    <source>
        <dbReference type="Proteomes" id="UP001054945"/>
    </source>
</evidence>
<dbReference type="AlphaFoldDB" id="A0AAV4SQN1"/>
<name>A0AAV4SQN1_CAEEX</name>
<gene>
    <name evidence="2" type="ORF">CEXT_639251</name>
</gene>
<dbReference type="Proteomes" id="UP001054945">
    <property type="component" value="Unassembled WGS sequence"/>
</dbReference>
<feature type="transmembrane region" description="Helical" evidence="1">
    <location>
        <begin position="30"/>
        <end position="50"/>
    </location>
</feature>
<comment type="caution">
    <text evidence="2">The sequence shown here is derived from an EMBL/GenBank/DDBJ whole genome shotgun (WGS) entry which is preliminary data.</text>
</comment>
<organism evidence="2 3">
    <name type="scientific">Caerostris extrusa</name>
    <name type="common">Bark spider</name>
    <name type="synonym">Caerostris bankana</name>
    <dbReference type="NCBI Taxonomy" id="172846"/>
    <lineage>
        <taxon>Eukaryota</taxon>
        <taxon>Metazoa</taxon>
        <taxon>Ecdysozoa</taxon>
        <taxon>Arthropoda</taxon>
        <taxon>Chelicerata</taxon>
        <taxon>Arachnida</taxon>
        <taxon>Araneae</taxon>
        <taxon>Araneomorphae</taxon>
        <taxon>Entelegynae</taxon>
        <taxon>Araneoidea</taxon>
        <taxon>Araneidae</taxon>
        <taxon>Caerostris</taxon>
    </lineage>
</organism>
<protein>
    <submittedName>
        <fullName evidence="2">Uncharacterized protein</fullName>
    </submittedName>
</protein>
<dbReference type="EMBL" id="BPLR01009822">
    <property type="protein sequence ID" value="GIY34872.1"/>
    <property type="molecule type" value="Genomic_DNA"/>
</dbReference>
<keyword evidence="1" id="KW-0812">Transmembrane</keyword>
<accession>A0AAV4SQN1</accession>
<sequence length="85" mass="9960">MLIKSCLDLLLSGLEAQWQRSNDETKSLNFVLFNFILPYWSLPYLISYVFRFNVESDSTSSFVATSPTPNLTRQHLSLRQVQRRM</sequence>
<reference evidence="2 3" key="1">
    <citation type="submission" date="2021-06" db="EMBL/GenBank/DDBJ databases">
        <title>Caerostris extrusa draft genome.</title>
        <authorList>
            <person name="Kono N."/>
            <person name="Arakawa K."/>
        </authorList>
    </citation>
    <scope>NUCLEOTIDE SEQUENCE [LARGE SCALE GENOMIC DNA]</scope>
</reference>
<keyword evidence="1" id="KW-1133">Transmembrane helix</keyword>